<dbReference type="PANTHER" id="PTHR42804">
    <property type="entry name" value="ALDEHYDE DEHYDROGENASE"/>
    <property type="match status" value="1"/>
</dbReference>
<evidence type="ECO:0000259" key="3">
    <source>
        <dbReference type="Pfam" id="PF00171"/>
    </source>
</evidence>
<dbReference type="InterPro" id="IPR016163">
    <property type="entry name" value="Ald_DH_C"/>
</dbReference>
<name>A0ABW3HB69_9SPHN</name>
<dbReference type="PANTHER" id="PTHR42804:SF1">
    <property type="entry name" value="ALDEHYDE DEHYDROGENASE-RELATED"/>
    <property type="match status" value="1"/>
</dbReference>
<proteinExistence type="inferred from homology"/>
<evidence type="ECO:0000313" key="4">
    <source>
        <dbReference type="EMBL" id="MFD0948746.1"/>
    </source>
</evidence>
<keyword evidence="5" id="KW-1185">Reference proteome</keyword>
<dbReference type="CDD" id="cd07138">
    <property type="entry name" value="ALDH_CddD_SSP0762"/>
    <property type="match status" value="1"/>
</dbReference>
<dbReference type="Gene3D" id="3.40.309.10">
    <property type="entry name" value="Aldehyde Dehydrogenase, Chain A, domain 2"/>
    <property type="match status" value="1"/>
</dbReference>
<comment type="similarity">
    <text evidence="1">Belongs to the aldehyde dehydrogenase family.</text>
</comment>
<organism evidence="4 5">
    <name type="scientific">Sphingomonas canadensis</name>
    <dbReference type="NCBI Taxonomy" id="1219257"/>
    <lineage>
        <taxon>Bacteria</taxon>
        <taxon>Pseudomonadati</taxon>
        <taxon>Pseudomonadota</taxon>
        <taxon>Alphaproteobacteria</taxon>
        <taxon>Sphingomonadales</taxon>
        <taxon>Sphingomonadaceae</taxon>
        <taxon>Sphingomonas</taxon>
    </lineage>
</organism>
<comment type="caution">
    <text evidence="4">The sequence shown here is derived from an EMBL/GenBank/DDBJ whole genome shotgun (WGS) entry which is preliminary data.</text>
</comment>
<dbReference type="SUPFAM" id="SSF53720">
    <property type="entry name" value="ALDH-like"/>
    <property type="match status" value="1"/>
</dbReference>
<dbReference type="InterPro" id="IPR016161">
    <property type="entry name" value="Ald_DH/histidinol_DH"/>
</dbReference>
<sequence>MRSIDRFYIGGRWVEPAGTGRIEVIDPATEQPCGSIAAGCAEDVDRAVAAARAAFPAFAQTSREERIALLERLADAYDARAGELAAALTEEMGAPASLAANAQVPLGSGHLRAAARALAGFAFEEAMGATRIVREPIGVAGMITPWNWPLHQIGCKVAPAIATGCTMVLKPSEAAPFDAQIFAEIVDAAGVPAGVFNLVHGDGPGVGAPMAAHPDIDLISFTGSTGAGVAVAQAAAPSVKRVCQELGGKSALIALDDARLADSVAGCVDRVMANSGQSCNAPTRLLVPAHRMAEAAEAARAAAERVSVGDPRGNSRMGPVVSGAQWAKIQALIRIGLEEGATLVAGGPGRPDGLDRGFYVRPTVFADVRNGMTIAREEIFGPVLCIIGYDSPGDAIAIANDSPYGLSAAVSGEDVALARSLARMLRAGEVLINGAWDIDAPFGGYRQSGNGREKGVFAFHDFLEVKAIVGYGTGE</sequence>
<protein>
    <submittedName>
        <fullName evidence="4">Aldehyde dehydrogenase family protein</fullName>
    </submittedName>
</protein>
<dbReference type="Gene3D" id="3.40.605.10">
    <property type="entry name" value="Aldehyde Dehydrogenase, Chain A, domain 1"/>
    <property type="match status" value="1"/>
</dbReference>
<evidence type="ECO:0000256" key="2">
    <source>
        <dbReference type="ARBA" id="ARBA00023002"/>
    </source>
</evidence>
<dbReference type="RefSeq" id="WP_264946557.1">
    <property type="nucleotide sequence ID" value="NZ_JAPDRA010000016.1"/>
</dbReference>
<dbReference type="Proteomes" id="UP001596977">
    <property type="component" value="Unassembled WGS sequence"/>
</dbReference>
<dbReference type="EMBL" id="JBHTJG010000017">
    <property type="protein sequence ID" value="MFD0948746.1"/>
    <property type="molecule type" value="Genomic_DNA"/>
</dbReference>
<dbReference type="InterPro" id="IPR015590">
    <property type="entry name" value="Aldehyde_DH_dom"/>
</dbReference>
<dbReference type="InterPro" id="IPR016162">
    <property type="entry name" value="Ald_DH_N"/>
</dbReference>
<dbReference type="Pfam" id="PF00171">
    <property type="entry name" value="Aldedh"/>
    <property type="match status" value="1"/>
</dbReference>
<keyword evidence="2" id="KW-0560">Oxidoreductase</keyword>
<reference evidence="5" key="1">
    <citation type="journal article" date="2019" name="Int. J. Syst. Evol. Microbiol.">
        <title>The Global Catalogue of Microorganisms (GCM) 10K type strain sequencing project: providing services to taxonomists for standard genome sequencing and annotation.</title>
        <authorList>
            <consortium name="The Broad Institute Genomics Platform"/>
            <consortium name="The Broad Institute Genome Sequencing Center for Infectious Disease"/>
            <person name="Wu L."/>
            <person name="Ma J."/>
        </authorList>
    </citation>
    <scope>NUCLEOTIDE SEQUENCE [LARGE SCALE GENOMIC DNA]</scope>
    <source>
        <strain evidence="5">CCUG 62982</strain>
    </source>
</reference>
<evidence type="ECO:0000256" key="1">
    <source>
        <dbReference type="ARBA" id="ARBA00009986"/>
    </source>
</evidence>
<feature type="domain" description="Aldehyde dehydrogenase" evidence="3">
    <location>
        <begin position="13"/>
        <end position="468"/>
    </location>
</feature>
<accession>A0ABW3HB69</accession>
<gene>
    <name evidence="4" type="ORF">ACFQ1E_20580</name>
</gene>
<evidence type="ECO:0000313" key="5">
    <source>
        <dbReference type="Proteomes" id="UP001596977"/>
    </source>
</evidence>